<dbReference type="Proteomes" id="UP000005426">
    <property type="component" value="Unassembled WGS sequence"/>
</dbReference>
<evidence type="ECO:0000313" key="2">
    <source>
        <dbReference type="EMBL" id="EHK47778.1"/>
    </source>
</evidence>
<gene>
    <name evidence="2" type="ORF">TRIATDRAFT_298741</name>
</gene>
<sequence length="138" mass="15638">MSYRRGHVYLLDVITARPRATRRLIVADIDADVDGDGDGLLGNKRQKGQAAFHQHRRGIFSAGHLLQKKGQSLCRAVKRPFPATKKGYYARFFPLGLIGHDGPFLQQPPCPYRSLFDAGLGAHVFFFFFCFFLLLSYF</sequence>
<feature type="transmembrane region" description="Helical" evidence="1">
    <location>
        <begin position="115"/>
        <end position="137"/>
    </location>
</feature>
<evidence type="ECO:0000313" key="3">
    <source>
        <dbReference type="Proteomes" id="UP000005426"/>
    </source>
</evidence>
<reference evidence="2 3" key="1">
    <citation type="journal article" date="2011" name="Genome Biol.">
        <title>Comparative genome sequence analysis underscores mycoparasitism as the ancestral life style of Trichoderma.</title>
        <authorList>
            <person name="Kubicek C.P."/>
            <person name="Herrera-Estrella A."/>
            <person name="Seidl-Seiboth V."/>
            <person name="Martinez D.A."/>
            <person name="Druzhinina I.S."/>
            <person name="Thon M."/>
            <person name="Zeilinger S."/>
            <person name="Casas-Flores S."/>
            <person name="Horwitz B.A."/>
            <person name="Mukherjee P.K."/>
            <person name="Mukherjee M."/>
            <person name="Kredics L."/>
            <person name="Alcaraz L.D."/>
            <person name="Aerts A."/>
            <person name="Antal Z."/>
            <person name="Atanasova L."/>
            <person name="Cervantes-Badillo M.G."/>
            <person name="Challacombe J."/>
            <person name="Chertkov O."/>
            <person name="McCluskey K."/>
            <person name="Coulpier F."/>
            <person name="Deshpande N."/>
            <person name="von Doehren H."/>
            <person name="Ebbole D.J."/>
            <person name="Esquivel-Naranjo E.U."/>
            <person name="Fekete E."/>
            <person name="Flipphi M."/>
            <person name="Glaser F."/>
            <person name="Gomez-Rodriguez E.Y."/>
            <person name="Gruber S."/>
            <person name="Han C."/>
            <person name="Henrissat B."/>
            <person name="Hermosa R."/>
            <person name="Hernandez-Onate M."/>
            <person name="Karaffa L."/>
            <person name="Kosti I."/>
            <person name="Le Crom S."/>
            <person name="Lindquist E."/>
            <person name="Lucas S."/>
            <person name="Luebeck M."/>
            <person name="Luebeck P.S."/>
            <person name="Margeot A."/>
            <person name="Metz B."/>
            <person name="Misra M."/>
            <person name="Nevalainen H."/>
            <person name="Omann M."/>
            <person name="Packer N."/>
            <person name="Perrone G."/>
            <person name="Uresti-Rivera E.E."/>
            <person name="Salamov A."/>
            <person name="Schmoll M."/>
            <person name="Seiboth B."/>
            <person name="Shapiro H."/>
            <person name="Sukno S."/>
            <person name="Tamayo-Ramos J.A."/>
            <person name="Tisch D."/>
            <person name="Wiest A."/>
            <person name="Wilkinson H.H."/>
            <person name="Zhang M."/>
            <person name="Coutinho P.M."/>
            <person name="Kenerley C.M."/>
            <person name="Monte E."/>
            <person name="Baker S.E."/>
            <person name="Grigoriev I.V."/>
        </authorList>
    </citation>
    <scope>NUCLEOTIDE SEQUENCE [LARGE SCALE GENOMIC DNA]</scope>
    <source>
        <strain evidence="3">ATCC 20476 / IMI 206040</strain>
    </source>
</reference>
<keyword evidence="1" id="KW-0472">Membrane</keyword>
<organism evidence="2 3">
    <name type="scientific">Hypocrea atroviridis (strain ATCC 20476 / IMI 206040)</name>
    <name type="common">Trichoderma atroviride</name>
    <dbReference type="NCBI Taxonomy" id="452589"/>
    <lineage>
        <taxon>Eukaryota</taxon>
        <taxon>Fungi</taxon>
        <taxon>Dikarya</taxon>
        <taxon>Ascomycota</taxon>
        <taxon>Pezizomycotina</taxon>
        <taxon>Sordariomycetes</taxon>
        <taxon>Hypocreomycetidae</taxon>
        <taxon>Hypocreales</taxon>
        <taxon>Hypocreaceae</taxon>
        <taxon>Trichoderma</taxon>
    </lineage>
</organism>
<keyword evidence="1" id="KW-0812">Transmembrane</keyword>
<keyword evidence="1" id="KW-1133">Transmembrane helix</keyword>
<keyword evidence="3" id="KW-1185">Reference proteome</keyword>
<accession>G9NNZ2</accession>
<proteinExistence type="predicted"/>
<dbReference type="AlphaFoldDB" id="G9NNZ2"/>
<protein>
    <submittedName>
        <fullName evidence="2">Uncharacterized protein</fullName>
    </submittedName>
</protein>
<comment type="caution">
    <text evidence="2">The sequence shown here is derived from an EMBL/GenBank/DDBJ whole genome shotgun (WGS) entry which is preliminary data.</text>
</comment>
<dbReference type="HOGENOM" id="CLU_1855539_0_0_1"/>
<evidence type="ECO:0000256" key="1">
    <source>
        <dbReference type="SAM" id="Phobius"/>
    </source>
</evidence>
<name>G9NNZ2_HYPAI</name>
<dbReference type="EMBL" id="ABDG02000020">
    <property type="protein sequence ID" value="EHK47778.1"/>
    <property type="molecule type" value="Genomic_DNA"/>
</dbReference>